<comment type="similarity">
    <text evidence="1">Belongs to the RMD1/sif2 family.</text>
</comment>
<dbReference type="PANTHER" id="PTHR16255">
    <property type="entry name" value="REQUIRED FOR MEIOTIC NUCLEAR DIVISION PROTEIN 1 HOMOLOG"/>
    <property type="match status" value="1"/>
</dbReference>
<feature type="transmembrane region" description="Helical" evidence="3">
    <location>
        <begin position="386"/>
        <end position="409"/>
    </location>
</feature>
<dbReference type="GO" id="GO:0005739">
    <property type="term" value="C:mitochondrion"/>
    <property type="evidence" value="ECO:0007669"/>
    <property type="project" value="UniProtKB-ARBA"/>
</dbReference>
<reference evidence="5 6" key="1">
    <citation type="submission" date="2016-07" db="EMBL/GenBank/DDBJ databases">
        <title>Pervasive Adenine N6-methylation of Active Genes in Fungi.</title>
        <authorList>
            <consortium name="DOE Joint Genome Institute"/>
            <person name="Mondo S.J."/>
            <person name="Dannebaum R.O."/>
            <person name="Kuo R.C."/>
            <person name="Labutti K."/>
            <person name="Haridas S."/>
            <person name="Kuo A."/>
            <person name="Salamov A."/>
            <person name="Ahrendt S.R."/>
            <person name="Lipzen A."/>
            <person name="Sullivan W."/>
            <person name="Andreopoulos W.B."/>
            <person name="Clum A."/>
            <person name="Lindquist E."/>
            <person name="Daum C."/>
            <person name="Ramamoorthy G.K."/>
            <person name="Gryganskyi A."/>
            <person name="Culley D."/>
            <person name="Magnuson J.K."/>
            <person name="James T.Y."/>
            <person name="O'Malley M.A."/>
            <person name="Stajich J.E."/>
            <person name="Spatafora J.W."/>
            <person name="Visel A."/>
            <person name="Grigoriev I.V."/>
        </authorList>
    </citation>
    <scope>NUCLEOTIDE SEQUENCE [LARGE SCALE GENOMIC DNA]</scope>
    <source>
        <strain evidence="5 6">ATCC 12442</strain>
    </source>
</reference>
<keyword evidence="3" id="KW-1133">Transmembrane helix</keyword>
<dbReference type="Proteomes" id="UP000193922">
    <property type="component" value="Unassembled WGS sequence"/>
</dbReference>
<keyword evidence="3" id="KW-0472">Membrane</keyword>
<evidence type="ECO:0000256" key="1">
    <source>
        <dbReference type="ARBA" id="ARBA00008306"/>
    </source>
</evidence>
<accession>A0A1Y1VXA0</accession>
<dbReference type="STRING" id="61395.A0A1Y1VXA0"/>
<evidence type="ECO:0000259" key="4">
    <source>
        <dbReference type="Pfam" id="PF02582"/>
    </source>
</evidence>
<evidence type="ECO:0000256" key="2">
    <source>
        <dbReference type="SAM" id="MobiDB-lite"/>
    </source>
</evidence>
<comment type="caution">
    <text evidence="5">The sequence shown here is derived from an EMBL/GenBank/DDBJ whole genome shotgun (WGS) entry which is preliminary data.</text>
</comment>
<name>A0A1Y1VXA0_9FUNG</name>
<dbReference type="AlphaFoldDB" id="A0A1Y1VXA0"/>
<dbReference type="GeneID" id="63807334"/>
<keyword evidence="6" id="KW-1185">Reference proteome</keyword>
<evidence type="ECO:0000256" key="3">
    <source>
        <dbReference type="SAM" id="Phobius"/>
    </source>
</evidence>
<sequence>MSQGVPINRRTKQARLLGNSDNNQHAGSYPPRMRREIVVPPSGMHRTAEQLSRQRPAFRTTKTMQKLKLLPEDDNEGTDADEYVGLPGVYDQVAHMRGAQELRGEINRLKALPPGTLPRVTAYATASSYTMTQLFKWIEGRRVQNEAAPKLLDECIYSPFVYAPAEAITIDVEPSLLEPDSHAVSFRETHIPIKSEVFIFDYGVVVLWGMEERHEREFLRELEPFELEKVDEDDIETEELEFYFNTHSQSRVYNDVISLRMTKGHMAKLAISHAIAQATKLSLYEGLVDETIEATRHIPQRMAESGTKIGQLFIMRVNVNLVSNILDTPEIFWSEPTLQPLYVAIREYLEIPQRVEIMNHRVSVISEMLDMLNGHLNGMHGEFLEWIVIILIVVDIFVMALECLVFAIAD</sequence>
<organism evidence="5 6">
    <name type="scientific">Linderina pennispora</name>
    <dbReference type="NCBI Taxonomy" id="61395"/>
    <lineage>
        <taxon>Eukaryota</taxon>
        <taxon>Fungi</taxon>
        <taxon>Fungi incertae sedis</taxon>
        <taxon>Zoopagomycota</taxon>
        <taxon>Kickxellomycotina</taxon>
        <taxon>Kickxellomycetes</taxon>
        <taxon>Kickxellales</taxon>
        <taxon>Kickxellaceae</taxon>
        <taxon>Linderina</taxon>
    </lineage>
</organism>
<evidence type="ECO:0000313" key="5">
    <source>
        <dbReference type="EMBL" id="ORX65929.1"/>
    </source>
</evidence>
<dbReference type="EMBL" id="MCFD01000019">
    <property type="protein sequence ID" value="ORX65929.1"/>
    <property type="molecule type" value="Genomic_DNA"/>
</dbReference>
<dbReference type="RefSeq" id="XP_040740000.1">
    <property type="nucleotide sequence ID" value="XM_040890686.1"/>
</dbReference>
<proteinExistence type="inferred from homology"/>
<dbReference type="InterPro" id="IPR003734">
    <property type="entry name" value="DUF155"/>
</dbReference>
<dbReference type="Pfam" id="PF02582">
    <property type="entry name" value="DUF155"/>
    <property type="match status" value="1"/>
</dbReference>
<dbReference type="PANTHER" id="PTHR16255:SF15">
    <property type="entry name" value="SPORULATION PROTEIN RMD1"/>
    <property type="match status" value="1"/>
</dbReference>
<feature type="region of interest" description="Disordered" evidence="2">
    <location>
        <begin position="1"/>
        <end position="33"/>
    </location>
</feature>
<keyword evidence="3" id="KW-0812">Transmembrane</keyword>
<protein>
    <submittedName>
        <fullName evidence="5">DUF155-domain-containing protein</fullName>
    </submittedName>
</protein>
<evidence type="ECO:0000313" key="6">
    <source>
        <dbReference type="Proteomes" id="UP000193922"/>
    </source>
</evidence>
<gene>
    <name evidence="5" type="ORF">DL89DRAFT_295798</name>
</gene>
<dbReference type="InterPro" id="IPR051624">
    <property type="entry name" value="RMD1/Sad1-interacting"/>
</dbReference>
<dbReference type="OrthoDB" id="18302at2759"/>
<feature type="domain" description="DUF155" evidence="4">
    <location>
        <begin position="197"/>
        <end position="359"/>
    </location>
</feature>